<evidence type="ECO:0000313" key="2">
    <source>
        <dbReference type="EMBL" id="KAF0905973.1"/>
    </source>
</evidence>
<organism evidence="2 3">
    <name type="scientific">Oryza meyeriana var. granulata</name>
    <dbReference type="NCBI Taxonomy" id="110450"/>
    <lineage>
        <taxon>Eukaryota</taxon>
        <taxon>Viridiplantae</taxon>
        <taxon>Streptophyta</taxon>
        <taxon>Embryophyta</taxon>
        <taxon>Tracheophyta</taxon>
        <taxon>Spermatophyta</taxon>
        <taxon>Magnoliopsida</taxon>
        <taxon>Liliopsida</taxon>
        <taxon>Poales</taxon>
        <taxon>Poaceae</taxon>
        <taxon>BOP clade</taxon>
        <taxon>Oryzoideae</taxon>
        <taxon>Oryzeae</taxon>
        <taxon>Oryzinae</taxon>
        <taxon>Oryza</taxon>
        <taxon>Oryza meyeriana</taxon>
    </lineage>
</organism>
<gene>
    <name evidence="2" type="ORF">E2562_008995</name>
</gene>
<proteinExistence type="predicted"/>
<feature type="compositionally biased region" description="Pro residues" evidence="1">
    <location>
        <begin position="99"/>
        <end position="110"/>
    </location>
</feature>
<name>A0A6G1D2K4_9ORYZ</name>
<comment type="caution">
    <text evidence="2">The sequence shown here is derived from an EMBL/GenBank/DDBJ whole genome shotgun (WGS) entry which is preliminary data.</text>
</comment>
<keyword evidence="3" id="KW-1185">Reference proteome</keyword>
<accession>A0A6G1D2K4</accession>
<feature type="region of interest" description="Disordered" evidence="1">
    <location>
        <begin position="88"/>
        <end position="110"/>
    </location>
</feature>
<evidence type="ECO:0000256" key="1">
    <source>
        <dbReference type="SAM" id="MobiDB-lite"/>
    </source>
</evidence>
<reference evidence="2 3" key="1">
    <citation type="submission" date="2019-11" db="EMBL/GenBank/DDBJ databases">
        <title>Whole genome sequence of Oryza granulata.</title>
        <authorList>
            <person name="Li W."/>
        </authorList>
    </citation>
    <scope>NUCLEOTIDE SEQUENCE [LARGE SCALE GENOMIC DNA]</scope>
    <source>
        <strain evidence="3">cv. Menghai</strain>
        <tissue evidence="2">Leaf</tissue>
    </source>
</reference>
<evidence type="ECO:0000313" key="3">
    <source>
        <dbReference type="Proteomes" id="UP000479710"/>
    </source>
</evidence>
<sequence>MPSSRNPVPTSIWAVNVPGTGAHGRHPLTHTSTFHARSDTVTFAHGRRRRARLSRALPLPTKCQHITPLSAPARLQTVRCSVQLASTAAGGVRASAAPPRLPPPPVTPAA</sequence>
<dbReference type="Proteomes" id="UP000479710">
    <property type="component" value="Unassembled WGS sequence"/>
</dbReference>
<protein>
    <submittedName>
        <fullName evidence="2">Uncharacterized protein</fullName>
    </submittedName>
</protein>
<dbReference type="EMBL" id="SPHZ02000007">
    <property type="protein sequence ID" value="KAF0905973.1"/>
    <property type="molecule type" value="Genomic_DNA"/>
</dbReference>
<dbReference type="AlphaFoldDB" id="A0A6G1D2K4"/>